<evidence type="ECO:0000256" key="24">
    <source>
        <dbReference type="ARBA" id="ARBA00060909"/>
    </source>
</evidence>
<dbReference type="Proteomes" id="UP000092461">
    <property type="component" value="Unassembled WGS sequence"/>
</dbReference>
<dbReference type="VEuPathDB" id="VectorBase:LLOJ007850"/>
<feature type="region of interest" description="Disordered" evidence="29">
    <location>
        <begin position="1136"/>
        <end position="1160"/>
    </location>
</feature>
<dbReference type="PANTHER" id="PTHR46116">
    <property type="entry name" value="(E3-INDEPENDENT) E2 UBIQUITIN-CONJUGATING ENZYME"/>
    <property type="match status" value="1"/>
</dbReference>
<dbReference type="SMART" id="SM00212">
    <property type="entry name" value="UBCc"/>
    <property type="match status" value="1"/>
</dbReference>
<proteinExistence type="inferred from homology"/>
<evidence type="ECO:0000256" key="12">
    <source>
        <dbReference type="ARBA" id="ARBA00022703"/>
    </source>
</evidence>
<evidence type="ECO:0000256" key="15">
    <source>
        <dbReference type="ARBA" id="ARBA00022753"/>
    </source>
</evidence>
<feature type="compositionally biased region" description="Low complexity" evidence="29">
    <location>
        <begin position="2367"/>
        <end position="2383"/>
    </location>
</feature>
<keyword evidence="16" id="KW-0498">Mitosis</keyword>
<evidence type="ECO:0000256" key="14">
    <source>
        <dbReference type="ARBA" id="ARBA00022737"/>
    </source>
</evidence>
<keyword evidence="23" id="KW-0131">Cell cycle</keyword>
<feature type="compositionally biased region" description="Low complexity" evidence="29">
    <location>
        <begin position="4861"/>
        <end position="4887"/>
    </location>
</feature>
<dbReference type="GO" id="GO:0004842">
    <property type="term" value="F:ubiquitin-protein transferase activity"/>
    <property type="evidence" value="ECO:0007669"/>
    <property type="project" value="InterPro"/>
</dbReference>
<dbReference type="EMBL" id="AJWK01026150">
    <property type="status" value="NOT_ANNOTATED_CDS"/>
    <property type="molecule type" value="Genomic_DNA"/>
</dbReference>
<evidence type="ECO:0000256" key="20">
    <source>
        <dbReference type="ARBA" id="ARBA00023034"/>
    </source>
</evidence>
<dbReference type="CDD" id="cd00022">
    <property type="entry name" value="BIR"/>
    <property type="match status" value="2"/>
</dbReference>
<dbReference type="InterPro" id="IPR016135">
    <property type="entry name" value="UBQ-conjugating_enzyme/RWD"/>
</dbReference>
<evidence type="ECO:0000256" key="18">
    <source>
        <dbReference type="ARBA" id="ARBA00022833"/>
    </source>
</evidence>
<dbReference type="SUPFAM" id="SSF54495">
    <property type="entry name" value="UBC-like"/>
    <property type="match status" value="1"/>
</dbReference>
<feature type="compositionally biased region" description="Polar residues" evidence="29">
    <location>
        <begin position="3883"/>
        <end position="3905"/>
    </location>
</feature>
<dbReference type="GO" id="GO:0005813">
    <property type="term" value="C:centrosome"/>
    <property type="evidence" value="ECO:0007669"/>
    <property type="project" value="UniProtKB-SubCell"/>
</dbReference>
<organism evidence="31 32">
    <name type="scientific">Lutzomyia longipalpis</name>
    <name type="common">Sand fly</name>
    <dbReference type="NCBI Taxonomy" id="7200"/>
    <lineage>
        <taxon>Eukaryota</taxon>
        <taxon>Metazoa</taxon>
        <taxon>Ecdysozoa</taxon>
        <taxon>Arthropoda</taxon>
        <taxon>Hexapoda</taxon>
        <taxon>Insecta</taxon>
        <taxon>Pterygota</taxon>
        <taxon>Neoptera</taxon>
        <taxon>Endopterygota</taxon>
        <taxon>Diptera</taxon>
        <taxon>Nematocera</taxon>
        <taxon>Psychodoidea</taxon>
        <taxon>Psychodidae</taxon>
        <taxon>Lutzomyia</taxon>
        <taxon>Lutzomyia</taxon>
    </lineage>
</organism>
<comment type="similarity">
    <text evidence="24">Belongs to the BIRC6 family.</text>
</comment>
<evidence type="ECO:0000313" key="32">
    <source>
        <dbReference type="Proteomes" id="UP000092461"/>
    </source>
</evidence>
<sequence length="4920" mass="546228">MGDELKEDGYLNVDADSTHIFYHPNLNVILVFTKTGDVKVIDVNSGVILQSCPLAADGEKISGRYLPKQDKILLWNERNLGIRGDYNGVLLLDTILQTPVKQSDDIVRLELLYSEAMLFLQCIQSLEENGLENTADVSNELMKKIMEAQLHAKKGIKAQKWNIICLELPHSSLKMVANNVLYQLKRLDRHIPALAIASAINERLTDLLIGSRLLDSLTGGNAQRSLMFSEAARRQTFEQWPHMDYKWALPDQMAQAGFYHQPGESGDDRAMCFTCSVCLVCWEKTDEPWSEHERHSPTCPFVKGEYTQNVPLSVTYATSPAIATNGFSIVSRGDDRNLMCTGCVGGEVTVWNIERNLKKILTFRVGTEENLLKAHSVYVLQKFAKIDMELNAIGTYYATNVVVPPPSVPSSSGTRLLDSLTGGNAQRSLMFSEAARRQTFEQWPHMDYNLKMVANNVLYQLKRLDRHIPALAIASAINERLTDLLIGSRLLDSLTGGNAQRSLMFSEAARRQTFEQWPHMDYKWALPDQMAQAGFYHQPGESGDDRAMCFTCSVCLVCWEKTDEPWSEHERHSPTCPFVKECSSSVTYATSPAIATNGFSIVSRGDDRNLMCTGCVGGEVTVWNIERNLKKILTFRVGTEENLLKAHSVYVLQKFAKIDMELNAIGTYYATNVVVPPPSVPSSSGTLMIDNFPKKKPPGMRNKMIGTKICCGIVAKGSEMSASDARGTEMAMNIENQAKSSEYGIEIPSNCMELDENEEDDEELFLVIYDMETMSSGDKAPPEEPIILDTLQTHGQGQDGGAMKKSSLKSIELPERSDEDAVKMFTDMATADDLDNIPEGKDKIDPMEDDFFLETSLLPANYKSKITVNGTIDFGASPPAKSIVKMPTKSHKDDINCVPIQCISLKSLASDSYRIADIIPSHDEKFLLVVLRQQMTREIPKNPDKIITPDTEGPASDAGECEKMEIGEEDTVGKEGDDKSQNFCQVENMTQLILFKIQEDGFLNETPHCVRHLFEDATPLEICMLPGYEMERKASSQETKDGVFVMTCMDGTLKLLALSTLRTISEASIDGVKFISATYCKSLERMCGCTEKGSLHFYSFYDMEADSGDEHEEHNTTFIVSDSSLSDDSVVSDVSGVTHKRTASSGSTAPSTSTAGYSASHQSDSSTNLIAHKSELSVNDLKLAYALTEFDEMLTPYTAEVPVCWSELVQAQKVRRHPQHLKPGDDTHLTKTWRLHNDATTWDEHLIELCLPKQASLGHIDFKFNLYQQCSNPPAIQITLLKQFSSGFGYRMKAPATNVGNAPVDENIDEQSGTVTLTSPKLFRTKGRNYLIHIKTMNDPSKDSQGKTRGCDWLHEISITVRSTNPMCRMVSERSQRSAMLESNGFLVNLLKTACDPTVAMTQNISLDIILWIVSIRMARYRSPRNTESTFPDVHSLQKDCIKIMEMHLSEFIKSCILYGNRSVAHKCVKIILVALEGAHNMKYKKAPNSSFEEALKNGILECFPHITSIKYAGALRWFTLMICGTSNLESYNSIASECLRLLLSVSKEMSNRFNAYSSLLRSRFGLYGMPFELELFDADLPTSAKYAALPTTFASIVKSATSQNPSQGVDLKNFFTSDGSELKMLPFHMRKRGIGNQLKGLLEVETLHYTCIAASEATRLENMDSISAAQATFETPTVSNSVEQIPNDTSKSKEANGAKLENGIDESLVVVKNNLVDKIFYSALKKHKVKEPTQKMYADVMASVSGVQSKDQTIDPLKSMKDMKRLVKILKIDMGSDFGGMDVEADSQYPDTRTKIKALGEKMQQYMDETEESSNILPWHKLLSLPPKQMIVIDRMHSGARRYVILDFGMPIMLTDLVIPACEDLASLFIDIWCFEEESDSIRLAVSADIGSKTLVLSDLQPPPVFRYMKITITGRYGMSATRCKIPIGTFFGHAITSNLPAQLKILHSLFEDVHCRYSLASSKLMELLDPLLSSDASNMSHMQAYLYRMKESDDSLADHSKIINIYDDCISFQHQLNVIKNVIARLEGALEENPTNPRDAPRLTMGDICTDKLRVLSECLIEALLHFVVEFGTLNTSAMAVAFNQNACETIFNNLVICSDTHMQLATCSFLVKMCCFEPWWGDFIANIFTVWYSSQNSKIFPQDRVFFLLTYLGRKSITMGSCRVTVIDAVLKTLAKFLAPLSTNYRMEFSAEDQEQDGRNDFCHWASTDLQLIGWLLLFLSVCLDDCGDKKDQSSARWDFMSSEVDMSRAKSQGSSSTRLFTRSFKKRLYQNKIPCCTYSNDSQFSIASMTSMAQSPFAMHGQLMPTFDVPQKQDSTYKDIFLKKTMQGKTFPAYLIDASAKVKFKMSKATTTAAAAAASSSAPASSTSSASQSAATPTPVTTPLPPVVTKESLVDGNESPFERALRAIKPQNTIIVIRGLIGLILGMDFTCNMDLFLLACKIIARLVSSCRSTIQLSKIITAAQLQQLIRIAVWEDQQQPWAIHAITCLLQDILETDRNFKCDLEEGFSGGAQPMDLGTVDSGSMDDSSLDYVVDNEVMQCVLAKIETMQQQTSTANKDVSYADALKTKLPSLMECEDAEMEDLLDDIFDHGKNMMARKDNTSQNRTVFAVSYRSFFSRSVSCAMDARLEYGLESNIEITLRRLSMAASLNLFANWPPVAADGELFESNVDLPAWPEHIVQAWSCPEYSQGYPTHIMLILVFDNIFSDFHESWLNLEQILQMWLTLNGELGDKTPTGNFMAMEAPRIPFGRNAIQGLLSALSWHPNIKLRAWCLGFQCLALACNTNNFDWLNAEYTLEDLTQTQYNRMGTFIVNNQNFEKMLLRFFSGSDMCSSVFDVSRCSGPTACKLLHELFKRLEVQTEKCNTKRKLKETLLMVLQSLIQPNGAIANQQERMYCQKSMDNSKNYNTFGSIFATVLGPENTAKAKTVSDNSLLVNLLKLSTILVQTVLPRDGDESSGGSEPLSESFESQTDEIKAEQQNNEQNRVKVPCVADTVLQHYPTMTRLLGSLSHCSSSSFALLAASAMYSSVNPLDTNSAFGEPQTVADAVFQLLMLLSKKASLPVLVVKPIYLFLNTTFHQRALPKLQLSEPFLWFILRVLDSPATVSIFTEMGGIKVLCHSLVRSNRTMINMQPGLVSMIMQHLTPNIAPSSSAAASVSNGTKKSSQAVKSVDGLINFAPFCSISSDISTAQQADVLIQIPTPSHRRARTAAWNYMFYPNESYVDLTITFPTAVLLYEIQLQPHLLSLASCPYAVAVEITRDNAMPPIPISQPMPTVGLTCIRLKLNQPEIATSIVLRLYRPRDSSNIGLTQISIYGTTTFSDASKAAMVGDQLMDEENLAKSSLGWLRVLARCFSVATYKNDETISNAVISAAANFPDFLEACCSLLNVAPQTSTIALQNLETVLLKLGLFSKELGLRLINILLKNTVPQCLKLCNDSVSDLLYDLCVHEDDFTRDRVEAMVMWVQTLYDSIYENLVHPTNPYSGFIKCLASILWTVHTRQLAANLEALITKELFQSVYKWTLILDNGEPLKKAFDAMLCSICCIRPEMFPLLLRRMNVLVPNLSTDLGACISDDRKDTGMTTDDTKQEESDTAEWYSHLMIEDISELNLTKSQLSTIAMACQSTLAIHQLLDSGLPRLLTSVILEFCHKVSNIAAAAEEPADPTMAETTCLTDSAKVESTKMMDQSRGKKYPMVSVATCAEILNFFSEVCTEGSMRDWLGSYEGSVFWKPLLDILCNIRPLNADGQIETNYSYLEDSMIKFLSKVTACHPKNQETLTVILISVIRKPASAKTLKQSISGFTRRLVLQLLLESERILVSVHSDMSLHRREQSNAFISNHPSRRPNAHNLLFLMSTHTKCQEILESCITVFSNILPNTQSGGDSKGSSAEQITPSTSHITVSGNGSASSNGGTSTGGQNSSSSGKYSSSKNDLFEMALGQGLEVLSVAAGVTAKDKRLKDVRNQAAALKAKELLPLLRESFSSTHKKESQQKASGSFNLIFFDFCLSGLRNEESMSTNQMTNCAQLMHASCPGVILTSDTTVSQILAMLHSSGVSLSTPCISLNLVQGRKQPDDISDDTLIKASDFEPLPSPLQIFSSHGGLSLLAHYLPTVYPDTPKSNAVHQEKDKSPPASEWVKVEANDDIYEDLDDGMAEQGSKLPAISSVPQHSLSAFGLFLRLPPYSDVLLRDKTRAQCLLRLVLGVTGDGEGNEIYSLSLASTLPTLPFEVFRQLLDSSPLTTDDGVLLRRMVIEVGAINLVLNCLSIFTHHTQHIVPNVVEAAVASVVLPPSDVPLPAQKASTPTGNAIGGEESLTSDDKSHVYWAKGTGFGTGSTQQSWDVEQALLRQKNEEEHVTVLLQALSSYINPGDKFPQSSSDDPGAYHEVCEDTPELPSIFFELLQQSCLIPALCSYLGNDSVLDITRHIPLYRAILQLLRAIALSNQLVLLLQPQQNESGSTISIATLLSNMKSCVDTYASRLKFNKKSNSKGRVFMSCVDEGDDEGLALLIPDIQDTTFLVLRATNADKHPTTADDAGTIDRPISRSLEQRYMEIMKKLQFDTYEMISETENGYRFVVSYHFESNMRMSGDRYHPIRVKRLAQETVTLSTSLPLSYSSSVFVRCDTDRLDVMKVLITGPADTPYANGCFEFDVFFPPDYPNSPMMINLETTGRHTVRFNPNLYNDGKVCLSVLNTWHGRPEEKWNAQTSSFLQVLVSIQSLILVPEPYFNEPGFERSRGTPSGTHSSREYNSNIYQACVRWAMLEQIKNPNPCFKEVIHTHFWLKRNEICTQIEKWIEELSKPQYSERNGRNISFNSMVLRRQYRHLREELANLPTPEGLEDLECPFLATVPTSPKASECGTQTSSGGSSGCPCPSSGGGNTSPTPSQLPPLQAMDTAVSSDGTTISDLMDEDENPGLG</sequence>
<evidence type="ECO:0000256" key="8">
    <source>
        <dbReference type="ARBA" id="ARBA00022574"/>
    </source>
</evidence>
<keyword evidence="9" id="KW-0132">Cell division</keyword>
<keyword evidence="19" id="KW-0832">Ubl conjugation</keyword>
<evidence type="ECO:0000256" key="16">
    <source>
        <dbReference type="ARBA" id="ARBA00022776"/>
    </source>
</evidence>
<dbReference type="FunFam" id="1.10.1170.10:FF:000001">
    <property type="entry name" value="baculoviral IAP repeat-containing protein 6 isoform X1"/>
    <property type="match status" value="1"/>
</dbReference>
<dbReference type="EMBL" id="AJWK01026152">
    <property type="status" value="NOT_ANNOTATED_CDS"/>
    <property type="molecule type" value="Genomic_DNA"/>
</dbReference>
<feature type="compositionally biased region" description="Polar residues" evidence="29">
    <location>
        <begin position="4899"/>
        <end position="4908"/>
    </location>
</feature>
<feature type="region of interest" description="Disordered" evidence="29">
    <location>
        <begin position="942"/>
        <end position="961"/>
    </location>
</feature>
<feature type="compositionally biased region" description="Low complexity" evidence="29">
    <location>
        <begin position="1143"/>
        <end position="1160"/>
    </location>
</feature>
<keyword evidence="7" id="KW-0597">Phosphoprotein</keyword>
<accession>A0A1B0CSK1</accession>
<evidence type="ECO:0000256" key="11">
    <source>
        <dbReference type="ARBA" id="ARBA00022690"/>
    </source>
</evidence>
<evidence type="ECO:0000256" key="17">
    <source>
        <dbReference type="ARBA" id="ARBA00022786"/>
    </source>
</evidence>
<dbReference type="InterPro" id="IPR022103">
    <property type="entry name" value="BIRC6"/>
</dbReference>
<evidence type="ECO:0000256" key="2">
    <source>
        <dbReference type="ARBA" id="ARBA00004198"/>
    </source>
</evidence>
<evidence type="ECO:0000256" key="25">
    <source>
        <dbReference type="ARBA" id="ARBA00069601"/>
    </source>
</evidence>
<dbReference type="PANTHER" id="PTHR46116:SF39">
    <property type="entry name" value="BACULOVIRAL IAP REPEAT-CONTAINING PROTEIN 6"/>
    <property type="match status" value="1"/>
</dbReference>
<feature type="compositionally biased region" description="Low complexity" evidence="29">
    <location>
        <begin position="3906"/>
        <end position="3931"/>
    </location>
</feature>
<evidence type="ECO:0000256" key="7">
    <source>
        <dbReference type="ARBA" id="ARBA00022553"/>
    </source>
</evidence>
<keyword evidence="8" id="KW-0853">WD repeat</keyword>
<evidence type="ECO:0000256" key="29">
    <source>
        <dbReference type="SAM" id="MobiDB-lite"/>
    </source>
</evidence>
<dbReference type="Pfam" id="PF12356">
    <property type="entry name" value="BIRC6"/>
    <property type="match status" value="1"/>
</dbReference>
<dbReference type="InterPro" id="IPR036322">
    <property type="entry name" value="WD40_repeat_dom_sf"/>
</dbReference>
<dbReference type="EnsemblMetazoa" id="LLOJ007850-RA">
    <property type="protein sequence ID" value="LLOJ007850-PA"/>
    <property type="gene ID" value="LLOJ007850"/>
</dbReference>
<feature type="region of interest" description="Disordered" evidence="29">
    <location>
        <begin position="3883"/>
        <end position="3931"/>
    </location>
</feature>
<keyword evidence="15" id="KW-0967">Endosome</keyword>
<dbReference type="SMART" id="SM00238">
    <property type="entry name" value="BIR"/>
    <property type="match status" value="2"/>
</dbReference>
<evidence type="ECO:0000256" key="23">
    <source>
        <dbReference type="ARBA" id="ARBA00023306"/>
    </source>
</evidence>
<feature type="compositionally biased region" description="Low complexity" evidence="29">
    <location>
        <begin position="2962"/>
        <end position="2974"/>
    </location>
</feature>
<dbReference type="GO" id="GO:0032465">
    <property type="term" value="P:regulation of cytokinesis"/>
    <property type="evidence" value="ECO:0007669"/>
    <property type="project" value="InterPro"/>
</dbReference>
<dbReference type="GO" id="GO:0005634">
    <property type="term" value="C:nucleus"/>
    <property type="evidence" value="ECO:0007669"/>
    <property type="project" value="TreeGrafter"/>
</dbReference>
<dbReference type="GO" id="GO:0042127">
    <property type="term" value="P:regulation of cell population proliferation"/>
    <property type="evidence" value="ECO:0007669"/>
    <property type="project" value="UniProtKB-ARBA"/>
</dbReference>
<dbReference type="GO" id="GO:0016567">
    <property type="term" value="P:protein ubiquitination"/>
    <property type="evidence" value="ECO:0007669"/>
    <property type="project" value="UniProtKB-ARBA"/>
</dbReference>
<evidence type="ECO:0000256" key="9">
    <source>
        <dbReference type="ARBA" id="ARBA00022618"/>
    </source>
</evidence>
<keyword evidence="12" id="KW-0053">Apoptosis</keyword>
<dbReference type="GO" id="GO:0030496">
    <property type="term" value="C:midbody"/>
    <property type="evidence" value="ECO:0007669"/>
    <property type="project" value="UniProtKB-SubCell"/>
</dbReference>
<dbReference type="EMBL" id="AJWK01026151">
    <property type="status" value="NOT_ANNOTATED_CDS"/>
    <property type="molecule type" value="Genomic_DNA"/>
</dbReference>
<evidence type="ECO:0000256" key="28">
    <source>
        <dbReference type="ARBA" id="ARBA00081222"/>
    </source>
</evidence>
<dbReference type="Gene3D" id="1.10.1170.10">
    <property type="entry name" value="Inhibitor Of Apoptosis Protein (2mihbC-IAP-1), Chain A"/>
    <property type="match status" value="2"/>
</dbReference>
<dbReference type="InterPro" id="IPR001370">
    <property type="entry name" value="BIR_rpt"/>
</dbReference>
<dbReference type="PROSITE" id="PS50143">
    <property type="entry name" value="BIR_REPEAT_2"/>
    <property type="match status" value="2"/>
</dbReference>
<dbReference type="InterPro" id="IPR000608">
    <property type="entry name" value="UBC"/>
</dbReference>
<evidence type="ECO:0000256" key="19">
    <source>
        <dbReference type="ARBA" id="ARBA00022843"/>
    </source>
</evidence>
<dbReference type="CDD" id="cd23810">
    <property type="entry name" value="UBCc_BIRC6"/>
    <property type="match status" value="1"/>
</dbReference>
<feature type="region of interest" description="Disordered" evidence="29">
    <location>
        <begin position="2367"/>
        <end position="2392"/>
    </location>
</feature>
<comment type="subcellular location">
    <subcellularLocation>
        <location evidence="4">Cytoplasm</location>
        <location evidence="4">Cytoskeleton</location>
        <location evidence="4">Microtubule organizing center</location>
        <location evidence="4">Centrosome</location>
    </subcellularLocation>
    <subcellularLocation>
        <location evidence="5">Cytoplasm</location>
        <location evidence="5">Cytoskeleton</location>
        <location evidence="5">Spindle pole</location>
    </subcellularLocation>
    <subcellularLocation>
        <location evidence="1">Endosome</location>
    </subcellularLocation>
    <subcellularLocation>
        <location evidence="2">Golgi apparatus</location>
        <location evidence="2">trans-Golgi network membrane</location>
    </subcellularLocation>
    <subcellularLocation>
        <location evidence="3">Midbody</location>
    </subcellularLocation>
</comment>
<protein>
    <recommendedName>
        <fullName evidence="25">Dual E2 ubiquitin-conjugating enzyme/E3 ubiquitin-protein ligase BIRC6</fullName>
    </recommendedName>
    <alternativeName>
        <fullName evidence="28">BIR repeat-containing ubiquitin-conjugating enzyme</fullName>
    </alternativeName>
    <alternativeName>
        <fullName evidence="27">Baculoviral IAP repeat-containing protein 6</fullName>
    </alternativeName>
    <alternativeName>
        <fullName evidence="26">Ubiquitin-conjugating BIR domain enzyme apollon</fullName>
    </alternativeName>
</protein>
<keyword evidence="22" id="KW-0206">Cytoskeleton</keyword>
<evidence type="ECO:0000256" key="1">
    <source>
        <dbReference type="ARBA" id="ARBA00004177"/>
    </source>
</evidence>
<dbReference type="Pfam" id="PF00179">
    <property type="entry name" value="UQ_con"/>
    <property type="match status" value="1"/>
</dbReference>
<evidence type="ECO:0000313" key="31">
    <source>
        <dbReference type="EnsemblMetazoa" id="LLOJ007850-PA"/>
    </source>
</evidence>
<name>A0A1B0CSK1_LUTLO</name>
<evidence type="ECO:0000256" key="26">
    <source>
        <dbReference type="ARBA" id="ARBA00075349"/>
    </source>
</evidence>
<keyword evidence="32" id="KW-1185">Reference proteome</keyword>
<evidence type="ECO:0000259" key="30">
    <source>
        <dbReference type="PROSITE" id="PS50127"/>
    </source>
</evidence>
<dbReference type="GO" id="GO:0046872">
    <property type="term" value="F:metal ion binding"/>
    <property type="evidence" value="ECO:0007669"/>
    <property type="project" value="UniProtKB-KW"/>
</dbReference>
<keyword evidence="17" id="KW-0833">Ubl conjugation pathway</keyword>
<dbReference type="VEuPathDB" id="VectorBase:LLONM1_009724"/>
<feature type="compositionally biased region" description="Acidic residues" evidence="29">
    <location>
        <begin position="4910"/>
        <end position="4920"/>
    </location>
</feature>
<dbReference type="SUPFAM" id="SSF50978">
    <property type="entry name" value="WD40 repeat-like"/>
    <property type="match status" value="1"/>
</dbReference>
<dbReference type="FunFam" id="3.10.110.10:FF:000014">
    <property type="entry name" value="Baculoviral IAP repeat-containing protein 6"/>
    <property type="match status" value="1"/>
</dbReference>
<evidence type="ECO:0000256" key="6">
    <source>
        <dbReference type="ARBA" id="ARBA00022490"/>
    </source>
</evidence>
<evidence type="ECO:0000256" key="22">
    <source>
        <dbReference type="ARBA" id="ARBA00023212"/>
    </source>
</evidence>
<dbReference type="Gene3D" id="3.10.110.10">
    <property type="entry name" value="Ubiquitin Conjugating Enzyme"/>
    <property type="match status" value="1"/>
</dbReference>
<evidence type="ECO:0000256" key="4">
    <source>
        <dbReference type="ARBA" id="ARBA00004300"/>
    </source>
</evidence>
<feature type="region of interest" description="Disordered" evidence="29">
    <location>
        <begin position="2956"/>
        <end position="2988"/>
    </location>
</feature>
<evidence type="ECO:0000256" key="21">
    <source>
        <dbReference type="ARBA" id="ARBA00023136"/>
    </source>
</evidence>
<dbReference type="GO" id="GO:0005794">
    <property type="term" value="C:Golgi apparatus"/>
    <property type="evidence" value="ECO:0007669"/>
    <property type="project" value="UniProtKB-SubCell"/>
</dbReference>
<dbReference type="GO" id="GO:0051301">
    <property type="term" value="P:cell division"/>
    <property type="evidence" value="ECO:0007669"/>
    <property type="project" value="UniProtKB-KW"/>
</dbReference>
<dbReference type="GO" id="GO:0005768">
    <property type="term" value="C:endosome"/>
    <property type="evidence" value="ECO:0007669"/>
    <property type="project" value="UniProtKB-SubCell"/>
</dbReference>
<dbReference type="SUPFAM" id="SSF57924">
    <property type="entry name" value="Inhibitor of apoptosis (IAP) repeat"/>
    <property type="match status" value="2"/>
</dbReference>
<evidence type="ECO:0000256" key="13">
    <source>
        <dbReference type="ARBA" id="ARBA00022723"/>
    </source>
</evidence>
<keyword evidence="13" id="KW-0479">Metal-binding</keyword>
<dbReference type="GO" id="GO:0043066">
    <property type="term" value="P:negative regulation of apoptotic process"/>
    <property type="evidence" value="ECO:0007669"/>
    <property type="project" value="UniProtKB-ARBA"/>
</dbReference>
<dbReference type="GO" id="GO:0004869">
    <property type="term" value="F:cysteine-type endopeptidase inhibitor activity"/>
    <property type="evidence" value="ECO:0007669"/>
    <property type="project" value="TreeGrafter"/>
</dbReference>
<keyword evidence="6" id="KW-0963">Cytoplasm</keyword>
<keyword evidence="18" id="KW-0862">Zinc</keyword>
<keyword evidence="14" id="KW-0677">Repeat</keyword>
<dbReference type="GO" id="GO:0000922">
    <property type="term" value="C:spindle pole"/>
    <property type="evidence" value="ECO:0007669"/>
    <property type="project" value="UniProtKB-SubCell"/>
</dbReference>
<dbReference type="PROSITE" id="PS50127">
    <property type="entry name" value="UBC_2"/>
    <property type="match status" value="1"/>
</dbReference>
<keyword evidence="10" id="KW-0808">Transferase</keyword>
<evidence type="ECO:0000256" key="3">
    <source>
        <dbReference type="ARBA" id="ARBA00004214"/>
    </source>
</evidence>
<feature type="region of interest" description="Disordered" evidence="29">
    <location>
        <begin position="4857"/>
        <end position="4920"/>
    </location>
</feature>
<dbReference type="Pfam" id="PF00653">
    <property type="entry name" value="BIR"/>
    <property type="match status" value="2"/>
</dbReference>
<feature type="domain" description="UBC core" evidence="30">
    <location>
        <begin position="4597"/>
        <end position="4764"/>
    </location>
</feature>
<evidence type="ECO:0000256" key="10">
    <source>
        <dbReference type="ARBA" id="ARBA00022679"/>
    </source>
</evidence>
<reference evidence="31" key="1">
    <citation type="submission" date="2020-05" db="UniProtKB">
        <authorList>
            <consortium name="EnsemblMetazoa"/>
        </authorList>
    </citation>
    <scope>IDENTIFICATION</scope>
    <source>
        <strain evidence="31">Jacobina</strain>
    </source>
</reference>
<keyword evidence="21" id="KW-0472">Membrane</keyword>
<keyword evidence="11" id="KW-0646">Protease inhibitor</keyword>
<keyword evidence="20" id="KW-0333">Golgi apparatus</keyword>
<dbReference type="GO" id="GO:0006915">
    <property type="term" value="P:apoptotic process"/>
    <property type="evidence" value="ECO:0007669"/>
    <property type="project" value="UniProtKB-KW"/>
</dbReference>
<evidence type="ECO:0000256" key="27">
    <source>
        <dbReference type="ARBA" id="ARBA00079718"/>
    </source>
</evidence>
<evidence type="ECO:0000256" key="5">
    <source>
        <dbReference type="ARBA" id="ARBA00004647"/>
    </source>
</evidence>